<dbReference type="RefSeq" id="WP_203094150.1">
    <property type="nucleotide sequence ID" value="NZ_JAESPH010000018.1"/>
</dbReference>
<feature type="domain" description="ATPase dynein-related AAA" evidence="1">
    <location>
        <begin position="374"/>
        <end position="454"/>
    </location>
</feature>
<proteinExistence type="predicted"/>
<accession>A0ABS1YWM1</accession>
<evidence type="ECO:0000259" key="1">
    <source>
        <dbReference type="Pfam" id="PF07728"/>
    </source>
</evidence>
<dbReference type="SUPFAM" id="SSF52540">
    <property type="entry name" value="P-loop containing nucleoside triphosphate hydrolases"/>
    <property type="match status" value="1"/>
</dbReference>
<dbReference type="InterPro" id="IPR052934">
    <property type="entry name" value="Methyl-DNA_Rec/Restrict_Enz"/>
</dbReference>
<sequence length="556" mass="63661">MNNDYKNFKQLLEYFVAHLEYCAIKNKKNRGYDKYIKPFEESGSFKKSGQGYKGDAIQNQIKEWENYTNGKIAISIYPPSYTGTGNYLHWEGTGLNIIARWNKSTDKIITLAIEKYQKGKNDEKGTWEDLKISEPIEEIGLFDNQEPNNKLQHFFDKFNELIMEEKGIGKVFQYVQKLKISKNIILTGAPGTGKTFLAKEIAKQMIGIQEDKIKKTDENDALAKSPQFGFVQFHPSYDYTDFVEGLRPTNDDNGNVGFELKDGIFKSFCLKASKGTEDNFDELYESFINDLLQNPITLSTPTQKKPFTLEANSKNSCVAIPQTEVGTRLSITKEMIAAYLYNGVIRDWKPYLVSVAEYFKNTYNFKPEKIGNDKNYVFVIDEINRGEISKIFGELFFSIDPTYRGVKGAVKTQYANMQGDDESFYVPENVYIIGCMNDIDRSVESFDFAMRRRFTWIEVTAEESAINMGLTEAITAVMKRLNEAIENIAGFSSAYHIGGAYFLDTDGNCIQDEELENVWDYRIEPLLKEYLRGMPNGKDELEKLKNAFFGNEDNGQ</sequence>
<dbReference type="PANTHER" id="PTHR37291">
    <property type="entry name" value="5-METHYLCYTOSINE-SPECIFIC RESTRICTION ENZYME B"/>
    <property type="match status" value="1"/>
</dbReference>
<dbReference type="InterPro" id="IPR027417">
    <property type="entry name" value="P-loop_NTPase"/>
</dbReference>
<dbReference type="Pfam" id="PF07728">
    <property type="entry name" value="AAA_5"/>
    <property type="match status" value="1"/>
</dbReference>
<keyword evidence="3" id="KW-1185">Reference proteome</keyword>
<protein>
    <submittedName>
        <fullName evidence="2">AAA family ATPase</fullName>
    </submittedName>
</protein>
<dbReference type="Gene3D" id="3.40.50.300">
    <property type="entry name" value="P-loop containing nucleotide triphosphate hydrolases"/>
    <property type="match status" value="2"/>
</dbReference>
<comment type="caution">
    <text evidence="2">The sequence shown here is derived from an EMBL/GenBank/DDBJ whole genome shotgun (WGS) entry which is preliminary data.</text>
</comment>
<name>A0ABS1YWM1_9FLAO</name>
<gene>
    <name evidence="2" type="ORF">JNB19_08635</name>
</gene>
<reference evidence="2 3" key="1">
    <citation type="submission" date="2021-01" db="EMBL/GenBank/DDBJ databases">
        <title>Evidence that Capnocytophaga endodontalis is a later homotypic synonym for Capnocytophaga genospecies AHN8471, and request for opinion on proposed recognition of strain AHN8471 as type strain of the species.</title>
        <authorList>
            <person name="Nicholson A.C."/>
            <person name="Hopper C.L."/>
            <person name="Gulvik C.A."/>
            <person name="Mcquiston J.R."/>
            <person name="Lau E.F."/>
        </authorList>
    </citation>
    <scope>NUCLEOTIDE SEQUENCE [LARGE SCALE GENOMIC DNA]</scope>
    <source>
        <strain evidence="2 3">AHN9576</strain>
    </source>
</reference>
<evidence type="ECO:0000313" key="2">
    <source>
        <dbReference type="EMBL" id="MBM0650814.1"/>
    </source>
</evidence>
<dbReference type="CDD" id="cd00009">
    <property type="entry name" value="AAA"/>
    <property type="match status" value="1"/>
</dbReference>
<dbReference type="PANTHER" id="PTHR37291:SF1">
    <property type="entry name" value="TYPE IV METHYL-DIRECTED RESTRICTION ENZYME ECOKMCRB SUBUNIT"/>
    <property type="match status" value="1"/>
</dbReference>
<dbReference type="EMBL" id="JAEUAH010000011">
    <property type="protein sequence ID" value="MBM0650814.1"/>
    <property type="molecule type" value="Genomic_DNA"/>
</dbReference>
<organism evidence="2 3">
    <name type="scientific">Capnocytophaga genosp. AHN8471</name>
    <dbReference type="NCBI Taxonomy" id="327574"/>
    <lineage>
        <taxon>Bacteria</taxon>
        <taxon>Pseudomonadati</taxon>
        <taxon>Bacteroidota</taxon>
        <taxon>Flavobacteriia</taxon>
        <taxon>Flavobacteriales</taxon>
        <taxon>Flavobacteriaceae</taxon>
        <taxon>Capnocytophaga</taxon>
    </lineage>
</organism>
<evidence type="ECO:0000313" key="3">
    <source>
        <dbReference type="Proteomes" id="UP000603506"/>
    </source>
</evidence>
<dbReference type="Proteomes" id="UP000603506">
    <property type="component" value="Unassembled WGS sequence"/>
</dbReference>
<dbReference type="InterPro" id="IPR011704">
    <property type="entry name" value="ATPase_dyneun-rel_AAA"/>
</dbReference>